<name>G7WF50_DESOD</name>
<dbReference type="PROSITE" id="PS50880">
    <property type="entry name" value="TOPRIM"/>
    <property type="match status" value="1"/>
</dbReference>
<gene>
    <name evidence="2" type="ordered locus">Desor_2053</name>
</gene>
<keyword evidence="3" id="KW-1185">Reference proteome</keyword>
<dbReference type="Proteomes" id="UP000006346">
    <property type="component" value="Chromosome"/>
</dbReference>
<reference evidence="3" key="1">
    <citation type="submission" date="2011-11" db="EMBL/GenBank/DDBJ databases">
        <title>Complete sequence of Desulfosporosinus orientis DSM 765.</title>
        <authorList>
            <person name="Lucas S."/>
            <person name="Han J."/>
            <person name="Lapidus A."/>
            <person name="Cheng J.-F."/>
            <person name="Goodwin L."/>
            <person name="Pitluck S."/>
            <person name="Peters L."/>
            <person name="Ovchinnikova G."/>
            <person name="Teshima H."/>
            <person name="Detter J.C."/>
            <person name="Han C."/>
            <person name="Tapia R."/>
            <person name="Land M."/>
            <person name="Hauser L."/>
            <person name="Kyrpides N."/>
            <person name="Ivanova N."/>
            <person name="Pagani I."/>
            <person name="Pester M."/>
            <person name="Spring S."/>
            <person name="Ollivier B."/>
            <person name="Rattei T."/>
            <person name="Klenk H.-P."/>
            <person name="Wagner M."/>
            <person name="Loy A."/>
            <person name="Woyke T."/>
        </authorList>
    </citation>
    <scope>NUCLEOTIDE SEQUENCE [LARGE SCALE GENOMIC DNA]</scope>
    <source>
        <strain evidence="3">ATCC 19365 / DSM 765 / NCIMB 8382 / VKM B-1628</strain>
    </source>
</reference>
<accession>G7WF50</accession>
<dbReference type="SUPFAM" id="SSF110455">
    <property type="entry name" value="Toprim domain"/>
    <property type="match status" value="1"/>
</dbReference>
<dbReference type="SMART" id="SM00493">
    <property type="entry name" value="TOPRIM"/>
    <property type="match status" value="1"/>
</dbReference>
<dbReference type="eggNOG" id="COG1658">
    <property type="taxonomic scope" value="Bacteria"/>
</dbReference>
<dbReference type="PATRIC" id="fig|768706.3.peg.2068"/>
<dbReference type="InterPro" id="IPR006171">
    <property type="entry name" value="TOPRIM_dom"/>
</dbReference>
<feature type="domain" description="Toprim" evidence="1">
    <location>
        <begin position="1"/>
        <end position="89"/>
    </location>
</feature>
<dbReference type="Gene3D" id="3.40.1360.10">
    <property type="match status" value="1"/>
</dbReference>
<dbReference type="KEGG" id="dor:Desor_2053"/>
<organism evidence="2 3">
    <name type="scientific">Desulfosporosinus orientis (strain ATCC 19365 / DSM 765 / NCIMB 8382 / VKM B-1628 / Singapore I)</name>
    <name type="common">Desulfotomaculum orientis</name>
    <dbReference type="NCBI Taxonomy" id="768706"/>
    <lineage>
        <taxon>Bacteria</taxon>
        <taxon>Bacillati</taxon>
        <taxon>Bacillota</taxon>
        <taxon>Clostridia</taxon>
        <taxon>Eubacteriales</taxon>
        <taxon>Desulfitobacteriaceae</taxon>
        <taxon>Desulfosporosinus</taxon>
    </lineage>
</organism>
<evidence type="ECO:0000259" key="1">
    <source>
        <dbReference type="PROSITE" id="PS50880"/>
    </source>
</evidence>
<sequence>MRVIIVEGKTDKQRLEQILDEPAEIVCTYGTLGSEKMEELIANYSEDEVCVLLDADDAGDKARRLFKQEFPNVRHLYTHRMYREVATTPLPVLSKILEGAYFAVKLPDEESPEGLLF</sequence>
<evidence type="ECO:0000313" key="2">
    <source>
        <dbReference type="EMBL" id="AET67661.1"/>
    </source>
</evidence>
<dbReference type="RefSeq" id="WP_014184476.1">
    <property type="nucleotide sequence ID" value="NC_016584.1"/>
</dbReference>
<dbReference type="GO" id="GO:0043822">
    <property type="term" value="F:ribonuclease M5 activity"/>
    <property type="evidence" value="ECO:0007669"/>
    <property type="project" value="TreeGrafter"/>
</dbReference>
<dbReference type="AlphaFoldDB" id="G7WF50"/>
<dbReference type="CDD" id="cd01027">
    <property type="entry name" value="TOPRIM_RNase_M5_like"/>
    <property type="match status" value="1"/>
</dbReference>
<dbReference type="Pfam" id="PF01751">
    <property type="entry name" value="Toprim"/>
    <property type="match status" value="1"/>
</dbReference>
<dbReference type="PANTHER" id="PTHR39156">
    <property type="entry name" value="RIBONUCLEASE M5"/>
    <property type="match status" value="1"/>
</dbReference>
<dbReference type="GO" id="GO:0006364">
    <property type="term" value="P:rRNA processing"/>
    <property type="evidence" value="ECO:0007669"/>
    <property type="project" value="TreeGrafter"/>
</dbReference>
<dbReference type="PANTHER" id="PTHR39156:SF2">
    <property type="entry name" value="DNA PRIMASE (BACTERIAL TYPE) AND SMALL PRIMASE-LIKE PROTEINS"/>
    <property type="match status" value="1"/>
</dbReference>
<evidence type="ECO:0000313" key="3">
    <source>
        <dbReference type="Proteomes" id="UP000006346"/>
    </source>
</evidence>
<dbReference type="EMBL" id="CP003108">
    <property type="protein sequence ID" value="AET67661.1"/>
    <property type="molecule type" value="Genomic_DNA"/>
</dbReference>
<proteinExistence type="predicted"/>
<protein>
    <submittedName>
        <fullName evidence="2">Small primase-like protein with Toprim domain</fullName>
    </submittedName>
</protein>
<dbReference type="InterPro" id="IPR034141">
    <property type="entry name" value="TOPRIM_RNase_M5-like"/>
</dbReference>
<reference evidence="2 3" key="2">
    <citation type="journal article" date="2012" name="J. Bacteriol.">
        <title>Complete genome sequences of Desulfosporosinus orientis DSM765T, Desulfosporosinus youngiae DSM17734T, Desulfosporosinus meridiei DSM13257T, and Desulfosporosinus acidiphilus DSM22704T.</title>
        <authorList>
            <person name="Pester M."/>
            <person name="Brambilla E."/>
            <person name="Alazard D."/>
            <person name="Rattei T."/>
            <person name="Weinmaier T."/>
            <person name="Han J."/>
            <person name="Lucas S."/>
            <person name="Lapidus A."/>
            <person name="Cheng J.F."/>
            <person name="Goodwin L."/>
            <person name="Pitluck S."/>
            <person name="Peters L."/>
            <person name="Ovchinnikova G."/>
            <person name="Teshima H."/>
            <person name="Detter J.C."/>
            <person name="Han C.S."/>
            <person name="Tapia R."/>
            <person name="Land M.L."/>
            <person name="Hauser L."/>
            <person name="Kyrpides N.C."/>
            <person name="Ivanova N.N."/>
            <person name="Pagani I."/>
            <person name="Huntmann M."/>
            <person name="Wei C.L."/>
            <person name="Davenport K.W."/>
            <person name="Daligault H."/>
            <person name="Chain P.S."/>
            <person name="Chen A."/>
            <person name="Mavromatis K."/>
            <person name="Markowitz V."/>
            <person name="Szeto E."/>
            <person name="Mikhailova N."/>
            <person name="Pati A."/>
            <person name="Wagner M."/>
            <person name="Woyke T."/>
            <person name="Ollivier B."/>
            <person name="Klenk H.P."/>
            <person name="Spring S."/>
            <person name="Loy A."/>
        </authorList>
    </citation>
    <scope>NUCLEOTIDE SEQUENCE [LARGE SCALE GENOMIC DNA]</scope>
    <source>
        <strain evidence="3">ATCC 19365 / DSM 765 / NCIMB 8382 / VKM B-1628</strain>
    </source>
</reference>
<dbReference type="STRING" id="768706.Desor_2053"/>
<dbReference type="HOGENOM" id="CLU_140818_1_0_9"/>